<reference evidence="3 4" key="1">
    <citation type="journal article" date="2020" name="G3 (Bethesda)">
        <title>Improved Reference Genome for Cyclotella cryptica CCMP332, a Model for Cell Wall Morphogenesis, Salinity Adaptation, and Lipid Production in Diatoms (Bacillariophyta).</title>
        <authorList>
            <person name="Roberts W.R."/>
            <person name="Downey K.M."/>
            <person name="Ruck E.C."/>
            <person name="Traller J.C."/>
            <person name="Alverson A.J."/>
        </authorList>
    </citation>
    <scope>NUCLEOTIDE SEQUENCE [LARGE SCALE GENOMIC DNA]</scope>
    <source>
        <strain evidence="3 4">CCMP332</strain>
    </source>
</reference>
<evidence type="ECO:0000313" key="3">
    <source>
        <dbReference type="EMBL" id="KAL3804190.1"/>
    </source>
</evidence>
<comment type="caution">
    <text evidence="3">The sequence shown here is derived from an EMBL/GenBank/DDBJ whole genome shotgun (WGS) entry which is preliminary data.</text>
</comment>
<dbReference type="AlphaFoldDB" id="A0ABD3QV00"/>
<evidence type="ECO:0000256" key="1">
    <source>
        <dbReference type="SAM" id="Coils"/>
    </source>
</evidence>
<keyword evidence="1" id="KW-0175">Coiled coil</keyword>
<gene>
    <name evidence="3" type="ORF">HJC23_013709</name>
</gene>
<feature type="chain" id="PRO_5044766701" evidence="2">
    <location>
        <begin position="23"/>
        <end position="160"/>
    </location>
</feature>
<organism evidence="3 4">
    <name type="scientific">Cyclotella cryptica</name>
    <dbReference type="NCBI Taxonomy" id="29204"/>
    <lineage>
        <taxon>Eukaryota</taxon>
        <taxon>Sar</taxon>
        <taxon>Stramenopiles</taxon>
        <taxon>Ochrophyta</taxon>
        <taxon>Bacillariophyta</taxon>
        <taxon>Coscinodiscophyceae</taxon>
        <taxon>Thalassiosirophycidae</taxon>
        <taxon>Stephanodiscales</taxon>
        <taxon>Stephanodiscaceae</taxon>
        <taxon>Cyclotella</taxon>
    </lineage>
</organism>
<sequence length="160" mass="17679">MKAAKTTFLLIVHAIILASTASFCPHFPQHTRIRRTPRPSLNLVTEQDVLALVEKAEELWAEAYEARKTANELSERAESLGKDAELSAATSARALKESISEKNIEEASNAQNLSLELGSLLDEVVEAERKADEIEEKAEEALRASEVALEQHLIDFPENA</sequence>
<protein>
    <submittedName>
        <fullName evidence="3">Uncharacterized protein</fullName>
    </submittedName>
</protein>
<keyword evidence="2" id="KW-0732">Signal</keyword>
<name>A0ABD3QV00_9STRA</name>
<accession>A0ABD3QV00</accession>
<keyword evidence="4" id="KW-1185">Reference proteome</keyword>
<evidence type="ECO:0000313" key="4">
    <source>
        <dbReference type="Proteomes" id="UP001516023"/>
    </source>
</evidence>
<dbReference type="EMBL" id="JABMIG020000009">
    <property type="protein sequence ID" value="KAL3804190.1"/>
    <property type="molecule type" value="Genomic_DNA"/>
</dbReference>
<evidence type="ECO:0000256" key="2">
    <source>
        <dbReference type="SAM" id="SignalP"/>
    </source>
</evidence>
<feature type="signal peptide" evidence="2">
    <location>
        <begin position="1"/>
        <end position="22"/>
    </location>
</feature>
<feature type="coiled-coil region" evidence="1">
    <location>
        <begin position="110"/>
        <end position="151"/>
    </location>
</feature>
<dbReference type="Proteomes" id="UP001516023">
    <property type="component" value="Unassembled WGS sequence"/>
</dbReference>
<proteinExistence type="predicted"/>